<keyword evidence="1" id="KW-1133">Transmembrane helix</keyword>
<gene>
    <name evidence="2" type="ORF">STABA_v1c04680</name>
</gene>
<protein>
    <submittedName>
        <fullName evidence="2">Uncharacterized protein</fullName>
    </submittedName>
</protein>
<dbReference type="Proteomes" id="UP000424468">
    <property type="component" value="Chromosome"/>
</dbReference>
<evidence type="ECO:0000256" key="1">
    <source>
        <dbReference type="SAM" id="Phobius"/>
    </source>
</evidence>
<organism evidence="2 3">
    <name type="scientific">Spiroplasma tabanidicola</name>
    <dbReference type="NCBI Taxonomy" id="324079"/>
    <lineage>
        <taxon>Bacteria</taxon>
        <taxon>Bacillati</taxon>
        <taxon>Mycoplasmatota</taxon>
        <taxon>Mollicutes</taxon>
        <taxon>Entomoplasmatales</taxon>
        <taxon>Spiroplasmataceae</taxon>
        <taxon>Spiroplasma</taxon>
    </lineage>
</organism>
<dbReference type="AlphaFoldDB" id="A0A6I6CA90"/>
<evidence type="ECO:0000313" key="3">
    <source>
        <dbReference type="Proteomes" id="UP000424468"/>
    </source>
</evidence>
<dbReference type="KEGG" id="stab:STABA_v1c04680"/>
<keyword evidence="3" id="KW-1185">Reference proteome</keyword>
<proteinExistence type="predicted"/>
<dbReference type="RefSeq" id="WP_156006188.1">
    <property type="nucleotide sequence ID" value="NZ_CP046276.1"/>
</dbReference>
<reference evidence="2 3" key="1">
    <citation type="submission" date="2019-11" db="EMBL/GenBank/DDBJ databases">
        <title>Complete genome sequence of Spiroplasma tabanidicola TAUS-1 (DSM 22603).</title>
        <authorList>
            <person name="Huang C.-T."/>
            <person name="Lin Y.-C."/>
            <person name="Kuo C.-H."/>
        </authorList>
    </citation>
    <scope>NUCLEOTIDE SEQUENCE [LARGE SCALE GENOMIC DNA]</scope>
    <source>
        <strain evidence="2 3">TAUS-1</strain>
    </source>
</reference>
<sequence length="76" mass="8393">MNVILAAVGFSLYFIFTISMWVVAFILAKQGKKKAAILVGIFLGSILGLIFAAAGDDFYLIKIRRNKQIAENNLNK</sequence>
<feature type="transmembrane region" description="Helical" evidence="1">
    <location>
        <begin position="6"/>
        <end position="28"/>
    </location>
</feature>
<name>A0A6I6CA90_9MOLU</name>
<feature type="transmembrane region" description="Helical" evidence="1">
    <location>
        <begin position="35"/>
        <end position="54"/>
    </location>
</feature>
<evidence type="ECO:0000313" key="2">
    <source>
        <dbReference type="EMBL" id="QGS51831.1"/>
    </source>
</evidence>
<dbReference type="EMBL" id="CP046276">
    <property type="protein sequence ID" value="QGS51831.1"/>
    <property type="molecule type" value="Genomic_DNA"/>
</dbReference>
<keyword evidence="1" id="KW-0812">Transmembrane</keyword>
<keyword evidence="1" id="KW-0472">Membrane</keyword>
<accession>A0A6I6CA90</accession>